<evidence type="ECO:0000313" key="1">
    <source>
        <dbReference type="EMBL" id="EFP02180.1"/>
    </source>
</evidence>
<dbReference type="STRING" id="31234.E3MHN5"/>
<accession>E3MHN5</accession>
<sequence length="387" mass="45120">MNTTEMQYQLLAQVVQTGNNQLITRYINQLPPHHSSTVHLFDSCNLPYIIKKHCKHNRAANRLLKTHHVIKGIQMEEEKAMMLETFRNGFKEMFDGEEEELPGNVVELLMHFVRSEDKDYTSLAFGLLADSRVNFTDLVEMIEDVIEKVADRLAEKIRVMGRNREVVDEDMEMDFDGEEDEIEEEDDADASFLSTDSGINEFEVEDLAQEILIHILMTSLLDKNEQLICNSIDFIFKTSESEFSLDLYQKYEIARLLLAYGTTDYEEAEDLDEILMDDILEAVEIKMKPRKLEAFRMFVKSLEASGEDSLSDDTLEILMHFARTDYEVDTVVKLLLAKDVTTIQYRNFMIEMFLMEYPEPTLEMEILIQKIREMEEADDRVFLSFVI</sequence>
<reference evidence="1" key="1">
    <citation type="submission" date="2007-07" db="EMBL/GenBank/DDBJ databases">
        <title>PCAP assembly of the Caenorhabditis remanei genome.</title>
        <authorList>
            <consortium name="The Caenorhabditis remanei Sequencing Consortium"/>
            <person name="Wilson R.K."/>
        </authorList>
    </citation>
    <scope>NUCLEOTIDE SEQUENCE [LARGE SCALE GENOMIC DNA]</scope>
    <source>
        <strain evidence="1">PB4641</strain>
    </source>
</reference>
<dbReference type="InterPro" id="IPR009819">
    <property type="entry name" value="Pes-10"/>
</dbReference>
<dbReference type="InParanoid" id="E3MHN5"/>
<dbReference type="HOGENOM" id="CLU_664382_0_0_1"/>
<dbReference type="eggNOG" id="ENOG502TIXV">
    <property type="taxonomic scope" value="Eukaryota"/>
</dbReference>
<dbReference type="Pfam" id="PF07149">
    <property type="entry name" value="Pes-10"/>
    <property type="match status" value="1"/>
</dbReference>
<dbReference type="Proteomes" id="UP000008281">
    <property type="component" value="Unassembled WGS sequence"/>
</dbReference>
<dbReference type="EMBL" id="DS268446">
    <property type="protein sequence ID" value="EFP02180.1"/>
    <property type="molecule type" value="Genomic_DNA"/>
</dbReference>
<dbReference type="FunCoup" id="E3MHN5">
    <property type="interactions" value="1544"/>
</dbReference>
<dbReference type="AlphaFoldDB" id="E3MHN5"/>
<evidence type="ECO:0000313" key="2">
    <source>
        <dbReference type="Proteomes" id="UP000008281"/>
    </source>
</evidence>
<proteinExistence type="predicted"/>
<organism evidence="2">
    <name type="scientific">Caenorhabditis remanei</name>
    <name type="common">Caenorhabditis vulgaris</name>
    <dbReference type="NCBI Taxonomy" id="31234"/>
    <lineage>
        <taxon>Eukaryota</taxon>
        <taxon>Metazoa</taxon>
        <taxon>Ecdysozoa</taxon>
        <taxon>Nematoda</taxon>
        <taxon>Chromadorea</taxon>
        <taxon>Rhabditida</taxon>
        <taxon>Rhabditina</taxon>
        <taxon>Rhabditomorpha</taxon>
        <taxon>Rhabditoidea</taxon>
        <taxon>Rhabditidae</taxon>
        <taxon>Peloderinae</taxon>
        <taxon>Caenorhabditis</taxon>
    </lineage>
</organism>
<dbReference type="OrthoDB" id="5911094at2759"/>
<gene>
    <name evidence="1" type="ORF">CRE_24966</name>
</gene>
<dbReference type="OMA" id="YTAHILA"/>
<keyword evidence="2" id="KW-1185">Reference proteome</keyword>
<protein>
    <submittedName>
        <fullName evidence="1">Uncharacterized protein</fullName>
    </submittedName>
</protein>
<name>E3MHN5_CAERE</name>